<proteinExistence type="predicted"/>
<accession>A0A2P2E4K4</accession>
<keyword evidence="2" id="KW-1185">Reference proteome</keyword>
<protein>
    <submittedName>
        <fullName evidence="1">Uncharacterized protein</fullName>
    </submittedName>
</protein>
<dbReference type="Proteomes" id="UP000245133">
    <property type="component" value="Unassembled WGS sequence"/>
</dbReference>
<sequence length="89" mass="10778">MKREASFWRLARFCAENEKELQSRDEECKAAFLSSEKQLQRIFQRQMDLSFAKLRIPKGEAEEIESLLRAKTEFGIRYWEIWKQTVIFE</sequence>
<evidence type="ECO:0000313" key="2">
    <source>
        <dbReference type="Proteomes" id="UP000245133"/>
    </source>
</evidence>
<organism evidence="1 2">
    <name type="scientific">Leptospira ryugenii</name>
    <dbReference type="NCBI Taxonomy" id="1917863"/>
    <lineage>
        <taxon>Bacteria</taxon>
        <taxon>Pseudomonadati</taxon>
        <taxon>Spirochaetota</taxon>
        <taxon>Spirochaetia</taxon>
        <taxon>Leptospirales</taxon>
        <taxon>Leptospiraceae</taxon>
        <taxon>Leptospira</taxon>
    </lineage>
</organism>
<dbReference type="EMBL" id="BFBB01000008">
    <property type="protein sequence ID" value="GBF51792.1"/>
    <property type="molecule type" value="Genomic_DNA"/>
</dbReference>
<dbReference type="AlphaFoldDB" id="A0A2P2E4K4"/>
<name>A0A2P2E4K4_9LEPT</name>
<gene>
    <name evidence="1" type="ORF">LPTSP4_33300</name>
</gene>
<comment type="caution">
    <text evidence="1">The sequence shown here is derived from an EMBL/GenBank/DDBJ whole genome shotgun (WGS) entry which is preliminary data.</text>
</comment>
<evidence type="ECO:0000313" key="1">
    <source>
        <dbReference type="EMBL" id="GBF51792.1"/>
    </source>
</evidence>
<reference evidence="1 2" key="1">
    <citation type="submission" date="2018-02" db="EMBL/GenBank/DDBJ databases">
        <title>Novel Leptospira species isolated from soil and water in Japan.</title>
        <authorList>
            <person name="Nakao R."/>
            <person name="Masuzawa T."/>
        </authorList>
    </citation>
    <scope>NUCLEOTIDE SEQUENCE [LARGE SCALE GENOMIC DNA]</scope>
    <source>
        <strain evidence="1 2">YH101</strain>
    </source>
</reference>